<evidence type="ECO:0000256" key="8">
    <source>
        <dbReference type="ARBA" id="ARBA00022746"/>
    </source>
</evidence>
<name>A0A1M7T9R3_9RHOB</name>
<dbReference type="PROSITE" id="PS00444">
    <property type="entry name" value="POLYPRENYL_SYNTHASE_2"/>
    <property type="match status" value="1"/>
</dbReference>
<evidence type="ECO:0000256" key="11">
    <source>
        <dbReference type="ARBA" id="ARBA00023229"/>
    </source>
</evidence>
<evidence type="ECO:0000256" key="4">
    <source>
        <dbReference type="ARBA" id="ARBA00012382"/>
    </source>
</evidence>
<dbReference type="Proteomes" id="UP000184066">
    <property type="component" value="Unassembled WGS sequence"/>
</dbReference>
<evidence type="ECO:0000313" key="18">
    <source>
        <dbReference type="Proteomes" id="UP000184066"/>
    </source>
</evidence>
<dbReference type="GO" id="GO:0005737">
    <property type="term" value="C:cytoplasm"/>
    <property type="evidence" value="ECO:0007669"/>
    <property type="project" value="UniProtKB-ARBA"/>
</dbReference>
<evidence type="ECO:0000256" key="10">
    <source>
        <dbReference type="ARBA" id="ARBA00023171"/>
    </source>
</evidence>
<dbReference type="GO" id="GO:0015995">
    <property type="term" value="P:chlorophyll biosynthetic process"/>
    <property type="evidence" value="ECO:0007669"/>
    <property type="project" value="UniProtKB-KW"/>
</dbReference>
<dbReference type="SFLD" id="SFLDS00005">
    <property type="entry name" value="Isoprenoid_Synthase_Type_I"/>
    <property type="match status" value="1"/>
</dbReference>
<dbReference type="GO" id="GO:0015979">
    <property type="term" value="P:photosynthesis"/>
    <property type="evidence" value="ECO:0007669"/>
    <property type="project" value="UniProtKB-KW"/>
</dbReference>
<dbReference type="SFLD" id="SFLDG01017">
    <property type="entry name" value="Polyprenyl_Transferase_Like"/>
    <property type="match status" value="1"/>
</dbReference>
<evidence type="ECO:0000256" key="5">
    <source>
        <dbReference type="ARBA" id="ARBA00022531"/>
    </source>
</evidence>
<evidence type="ECO:0000256" key="15">
    <source>
        <dbReference type="ARBA" id="ARBA00054703"/>
    </source>
</evidence>
<dbReference type="GO" id="GO:0046872">
    <property type="term" value="F:metal ion binding"/>
    <property type="evidence" value="ECO:0007669"/>
    <property type="project" value="UniProtKB-KW"/>
</dbReference>
<comment type="similarity">
    <text evidence="3 16">Belongs to the FPP/GGPP synthase family.</text>
</comment>
<keyword evidence="7" id="KW-0479">Metal-binding</keyword>
<dbReference type="SUPFAM" id="SSF48576">
    <property type="entry name" value="Terpenoid synthases"/>
    <property type="match status" value="1"/>
</dbReference>
<dbReference type="EC" id="2.5.1.29" evidence="4"/>
<keyword evidence="6 16" id="KW-0808">Transferase</keyword>
<dbReference type="PROSITE" id="PS00723">
    <property type="entry name" value="POLYPRENYL_SYNTHASE_1"/>
    <property type="match status" value="1"/>
</dbReference>
<dbReference type="STRING" id="1189325.SAMN04488119_105123"/>
<keyword evidence="9" id="KW-0460">Magnesium</keyword>
<dbReference type="RefSeq" id="WP_072747319.1">
    <property type="nucleotide sequence ID" value="NZ_FOHL01000005.1"/>
</dbReference>
<dbReference type="InterPro" id="IPR008949">
    <property type="entry name" value="Isoprenoid_synthase_dom_sf"/>
</dbReference>
<accession>A0A1M7T9R3</accession>
<evidence type="ECO:0000256" key="16">
    <source>
        <dbReference type="RuleBase" id="RU004466"/>
    </source>
</evidence>
<keyword evidence="8" id="KW-0125">Carotenoid biosynthesis</keyword>
<evidence type="ECO:0000313" key="17">
    <source>
        <dbReference type="EMBL" id="SHN67460.1"/>
    </source>
</evidence>
<evidence type="ECO:0000256" key="1">
    <source>
        <dbReference type="ARBA" id="ARBA00001946"/>
    </source>
</evidence>
<evidence type="ECO:0000256" key="9">
    <source>
        <dbReference type="ARBA" id="ARBA00022842"/>
    </source>
</evidence>
<dbReference type="EMBL" id="FRDL01000005">
    <property type="protein sequence ID" value="SHN67460.1"/>
    <property type="molecule type" value="Genomic_DNA"/>
</dbReference>
<dbReference type="InterPro" id="IPR053378">
    <property type="entry name" value="Prenyl_diphosphate_synthase"/>
</dbReference>
<dbReference type="InterPro" id="IPR033749">
    <property type="entry name" value="Polyprenyl_synt_CS"/>
</dbReference>
<evidence type="ECO:0000256" key="6">
    <source>
        <dbReference type="ARBA" id="ARBA00022679"/>
    </source>
</evidence>
<keyword evidence="10" id="KW-0149">Chlorophyll biosynthesis</keyword>
<dbReference type="GO" id="GO:0016117">
    <property type="term" value="P:carotenoid biosynthetic process"/>
    <property type="evidence" value="ECO:0007669"/>
    <property type="project" value="UniProtKB-KW"/>
</dbReference>
<evidence type="ECO:0000256" key="13">
    <source>
        <dbReference type="ARBA" id="ARBA00032052"/>
    </source>
</evidence>
<dbReference type="OrthoDB" id="9805316at2"/>
<dbReference type="PANTHER" id="PTHR43281">
    <property type="entry name" value="FARNESYL DIPHOSPHATE SYNTHASE"/>
    <property type="match status" value="1"/>
</dbReference>
<comment type="cofactor">
    <cofactor evidence="1">
        <name>Mg(2+)</name>
        <dbReference type="ChEBI" id="CHEBI:18420"/>
    </cofactor>
</comment>
<sequence>MNGAPASAAPRVADADFARRLGAAAAEVEAALDALLPAAAEGPVAEAMRWAALGGGKRLRAFLALESAALCGAPRQGALRAAAAVECVHAYSLVHDDLPCMDDDDMRRGRPTVHVKWDEATAVLAGDALQALAFEILAAPETGPAEARAALCAALAQAAGARGMVGGQALDIAAQTAPAPLGLEEITRLQALKTGALIRFAAVSGALLAGDADAARALAAYADALGLAFQIRDDILDVEGDAAQMGKRVGKDDAAGKATFVSLLGLDGARRAAEERARAAEAALAPFGAAAAPLAGAARFAVERRS</sequence>
<evidence type="ECO:0000256" key="7">
    <source>
        <dbReference type="ARBA" id="ARBA00022723"/>
    </source>
</evidence>
<evidence type="ECO:0000256" key="2">
    <source>
        <dbReference type="ARBA" id="ARBA00005221"/>
    </source>
</evidence>
<proteinExistence type="inferred from homology"/>
<dbReference type="InterPro" id="IPR000092">
    <property type="entry name" value="Polyprenyl_synt"/>
</dbReference>
<keyword evidence="5" id="KW-0602">Photosynthesis</keyword>
<evidence type="ECO:0000256" key="12">
    <source>
        <dbReference type="ARBA" id="ARBA00023818"/>
    </source>
</evidence>
<gene>
    <name evidence="17" type="ORF">SAMN05216200_105122</name>
</gene>
<dbReference type="GO" id="GO:0004311">
    <property type="term" value="F:geranylgeranyl diphosphate synthase activity"/>
    <property type="evidence" value="ECO:0007669"/>
    <property type="project" value="UniProtKB-EC"/>
</dbReference>
<comment type="catalytic activity">
    <reaction evidence="14">
        <text>isopentenyl diphosphate + (2E,6E)-farnesyl diphosphate = (2E,6E,10E)-geranylgeranyl diphosphate + diphosphate</text>
        <dbReference type="Rhea" id="RHEA:17653"/>
        <dbReference type="ChEBI" id="CHEBI:33019"/>
        <dbReference type="ChEBI" id="CHEBI:58756"/>
        <dbReference type="ChEBI" id="CHEBI:128769"/>
        <dbReference type="ChEBI" id="CHEBI:175763"/>
        <dbReference type="EC" id="2.5.1.29"/>
    </reaction>
</comment>
<dbReference type="Pfam" id="PF00348">
    <property type="entry name" value="polyprenyl_synt"/>
    <property type="match status" value="1"/>
</dbReference>
<keyword evidence="11" id="KW-0414">Isoprene biosynthesis</keyword>
<dbReference type="NCBIfam" id="NF045485">
    <property type="entry name" value="FPPsyn"/>
    <property type="match status" value="1"/>
</dbReference>
<comment type="function">
    <text evidence="15">Catalyzes the condensation of farnesyl diphosphate (FPP) and isopentenyl diphosphate (IPP) to yield geranylgeranyl diphosphate (GGPP) needed for biosynthesis of carotenoids and diterpenes.</text>
</comment>
<dbReference type="FunFam" id="1.10.600.10:FF:000001">
    <property type="entry name" value="Geranylgeranyl diphosphate synthase"/>
    <property type="match status" value="1"/>
</dbReference>
<dbReference type="Gene3D" id="1.10.600.10">
    <property type="entry name" value="Farnesyl Diphosphate Synthase"/>
    <property type="match status" value="1"/>
</dbReference>
<organism evidence="17 18">
    <name type="scientific">Oceanicella actignis</name>
    <dbReference type="NCBI Taxonomy" id="1189325"/>
    <lineage>
        <taxon>Bacteria</taxon>
        <taxon>Pseudomonadati</taxon>
        <taxon>Pseudomonadota</taxon>
        <taxon>Alphaproteobacteria</taxon>
        <taxon>Rhodobacterales</taxon>
        <taxon>Paracoccaceae</taxon>
        <taxon>Oceanicella</taxon>
    </lineage>
</organism>
<dbReference type="AlphaFoldDB" id="A0A1M7T9R3"/>
<comment type="pathway">
    <text evidence="2">Isoprenoid biosynthesis; geranylgeranyl diphosphate biosynthesis; geranylgeranyl diphosphate from farnesyl diphosphate and isopentenyl diphosphate: step 1/1.</text>
</comment>
<evidence type="ECO:0000256" key="3">
    <source>
        <dbReference type="ARBA" id="ARBA00006706"/>
    </source>
</evidence>
<dbReference type="PANTHER" id="PTHR43281:SF1">
    <property type="entry name" value="FARNESYL DIPHOSPHATE SYNTHASE"/>
    <property type="match status" value="1"/>
</dbReference>
<protein>
    <recommendedName>
        <fullName evidence="12">Geranylgeranyl diphosphate synthase</fullName>
        <ecNumber evidence="4">2.5.1.29</ecNumber>
    </recommendedName>
    <alternativeName>
        <fullName evidence="13">Farnesyltranstransferase</fullName>
    </alternativeName>
</protein>
<evidence type="ECO:0000256" key="14">
    <source>
        <dbReference type="ARBA" id="ARBA00048119"/>
    </source>
</evidence>
<reference evidence="17 18" key="1">
    <citation type="submission" date="2016-12" db="EMBL/GenBank/DDBJ databases">
        <authorList>
            <person name="Song W.-J."/>
            <person name="Kurnit D.M."/>
        </authorList>
    </citation>
    <scope>NUCLEOTIDE SEQUENCE [LARGE SCALE GENOMIC DNA]</scope>
    <source>
        <strain evidence="17 18">CGMCC 1.10808</strain>
    </source>
</reference>
<keyword evidence="18" id="KW-1185">Reference proteome</keyword>